<sequence>FVSLQDAVAQAQYEQQQDIRFGSSVEPIPSKIMLPSINSNTTQQSSQ</sequence>
<dbReference type="STRING" id="6277.A0A498SV80"/>
<gene>
    <name evidence="1" type="ORF">NAV_LOCUS9723</name>
</gene>
<reference evidence="1 2" key="1">
    <citation type="submission" date="2018-08" db="EMBL/GenBank/DDBJ databases">
        <authorList>
            <person name="Laetsch R D."/>
            <person name="Stevens L."/>
            <person name="Kumar S."/>
            <person name="Blaxter L. M."/>
        </authorList>
    </citation>
    <scope>NUCLEOTIDE SEQUENCE [LARGE SCALE GENOMIC DNA]</scope>
</reference>
<name>A0A498SV80_ACAVI</name>
<keyword evidence="2" id="KW-1185">Reference proteome</keyword>
<dbReference type="Proteomes" id="UP000276991">
    <property type="component" value="Unassembled WGS sequence"/>
</dbReference>
<dbReference type="AlphaFoldDB" id="A0A498SV80"/>
<evidence type="ECO:0000313" key="1">
    <source>
        <dbReference type="EMBL" id="VBB34932.1"/>
    </source>
</evidence>
<organism evidence="1 2">
    <name type="scientific">Acanthocheilonema viteae</name>
    <name type="common">Filarial nematode worm</name>
    <name type="synonym">Dipetalonema viteae</name>
    <dbReference type="NCBI Taxonomy" id="6277"/>
    <lineage>
        <taxon>Eukaryota</taxon>
        <taxon>Metazoa</taxon>
        <taxon>Ecdysozoa</taxon>
        <taxon>Nematoda</taxon>
        <taxon>Chromadorea</taxon>
        <taxon>Rhabditida</taxon>
        <taxon>Spirurina</taxon>
        <taxon>Spiruromorpha</taxon>
        <taxon>Filarioidea</taxon>
        <taxon>Onchocercidae</taxon>
        <taxon>Acanthocheilonema</taxon>
    </lineage>
</organism>
<proteinExistence type="predicted"/>
<evidence type="ECO:0000313" key="2">
    <source>
        <dbReference type="Proteomes" id="UP000276991"/>
    </source>
</evidence>
<dbReference type="EMBL" id="UPTC01004390">
    <property type="protein sequence ID" value="VBB34932.1"/>
    <property type="molecule type" value="Genomic_DNA"/>
</dbReference>
<accession>A0A498SV80</accession>
<feature type="non-terminal residue" evidence="1">
    <location>
        <position position="1"/>
    </location>
</feature>
<protein>
    <submittedName>
        <fullName evidence="1">Uncharacterized protein</fullName>
    </submittedName>
</protein>
<dbReference type="OrthoDB" id="288203at2759"/>